<evidence type="ECO:0000256" key="1">
    <source>
        <dbReference type="SAM" id="Coils"/>
    </source>
</evidence>
<dbReference type="STRING" id="2041.AERYTH_16100"/>
<keyword evidence="1" id="KW-0175">Coiled coil</keyword>
<protein>
    <submittedName>
        <fullName evidence="3">PadR family transcriptional regulator</fullName>
    </submittedName>
</protein>
<dbReference type="InterPro" id="IPR052509">
    <property type="entry name" value="Metal_resp_DNA-bind_regulator"/>
</dbReference>
<dbReference type="KEGG" id="aer:AERYTH_16100"/>
<dbReference type="PATRIC" id="fig|2041.4.peg.3364"/>
<evidence type="ECO:0000313" key="4">
    <source>
        <dbReference type="Proteomes" id="UP000067689"/>
    </source>
</evidence>
<dbReference type="OrthoDB" id="2374094at2"/>
<feature type="domain" description="Transcription regulator PadR N-terminal" evidence="2">
    <location>
        <begin position="12"/>
        <end position="88"/>
    </location>
</feature>
<keyword evidence="4" id="KW-1185">Reference proteome</keyword>
<dbReference type="RefSeq" id="WP_067860738.1">
    <property type="nucleotide sequence ID" value="NZ_CP011502.1"/>
</dbReference>
<dbReference type="AlphaFoldDB" id="A0A0U4CE08"/>
<evidence type="ECO:0000259" key="2">
    <source>
        <dbReference type="Pfam" id="PF03551"/>
    </source>
</evidence>
<reference evidence="3 4" key="1">
    <citation type="journal article" date="1991" name="Int. J. Syst. Bacteriol.">
        <title>Description of the erythromycin-producing bacterium Arthrobacter sp. strain NRRL B-3381 as Aeromicrobium erythreum gen. nov., sp. nov.</title>
        <authorList>
            <person name="Miller E.S."/>
            <person name="Woese C.R."/>
            <person name="Brenner S."/>
        </authorList>
    </citation>
    <scope>NUCLEOTIDE SEQUENCE [LARGE SCALE GENOMIC DNA]</scope>
    <source>
        <strain evidence="3 4">AR18</strain>
    </source>
</reference>
<dbReference type="Proteomes" id="UP000067689">
    <property type="component" value="Chromosome"/>
</dbReference>
<dbReference type="PANTHER" id="PTHR33169:SF26">
    <property type="entry name" value="CONSERVED PROTEIN"/>
    <property type="match status" value="1"/>
</dbReference>
<feature type="coiled-coil region" evidence="1">
    <location>
        <begin position="120"/>
        <end position="147"/>
    </location>
</feature>
<dbReference type="InterPro" id="IPR036388">
    <property type="entry name" value="WH-like_DNA-bd_sf"/>
</dbReference>
<sequence length="191" mass="22006">MARRGATLELAVMGLLHDTPMHGYELRKELISLLGLGRVLSYGTLYPCLKTLVRAGFIEADEDRDVEVRGRRNRIVYHLTAAGKEHFATAMEDSGPATWDDETFSVRFAFFGRTESAVRVRILEGRRSRLQERLEHVREANQRGRDRADAYTRELQRHGLESVEREVRWLTDLIERERNPHPDPAERPGSP</sequence>
<dbReference type="EMBL" id="CP011502">
    <property type="protein sequence ID" value="ALX06110.1"/>
    <property type="molecule type" value="Genomic_DNA"/>
</dbReference>
<dbReference type="InterPro" id="IPR005149">
    <property type="entry name" value="Tscrpt_reg_PadR_N"/>
</dbReference>
<dbReference type="InterPro" id="IPR036390">
    <property type="entry name" value="WH_DNA-bd_sf"/>
</dbReference>
<name>A0A0U4CE08_9ACTN</name>
<accession>A0A0U4CE08</accession>
<gene>
    <name evidence="3" type="ORF">AERYTH_16100</name>
</gene>
<dbReference type="Gene3D" id="1.10.10.10">
    <property type="entry name" value="Winged helix-like DNA-binding domain superfamily/Winged helix DNA-binding domain"/>
    <property type="match status" value="1"/>
</dbReference>
<evidence type="ECO:0000313" key="3">
    <source>
        <dbReference type="EMBL" id="ALX06110.1"/>
    </source>
</evidence>
<dbReference type="Pfam" id="PF03551">
    <property type="entry name" value="PadR"/>
    <property type="match status" value="1"/>
</dbReference>
<organism evidence="3 4">
    <name type="scientific">Aeromicrobium erythreum</name>
    <dbReference type="NCBI Taxonomy" id="2041"/>
    <lineage>
        <taxon>Bacteria</taxon>
        <taxon>Bacillati</taxon>
        <taxon>Actinomycetota</taxon>
        <taxon>Actinomycetes</taxon>
        <taxon>Propionibacteriales</taxon>
        <taxon>Nocardioidaceae</taxon>
        <taxon>Aeromicrobium</taxon>
    </lineage>
</organism>
<dbReference type="PANTHER" id="PTHR33169">
    <property type="entry name" value="PADR-FAMILY TRANSCRIPTIONAL REGULATOR"/>
    <property type="match status" value="1"/>
</dbReference>
<dbReference type="SUPFAM" id="SSF46785">
    <property type="entry name" value="Winged helix' DNA-binding domain"/>
    <property type="match status" value="1"/>
</dbReference>
<proteinExistence type="predicted"/>